<evidence type="ECO:0000256" key="1">
    <source>
        <dbReference type="SAM" id="Phobius"/>
    </source>
</evidence>
<feature type="transmembrane region" description="Helical" evidence="1">
    <location>
        <begin position="45"/>
        <end position="63"/>
    </location>
</feature>
<comment type="caution">
    <text evidence="2">The sequence shown here is derived from an EMBL/GenBank/DDBJ whole genome shotgun (WGS) entry which is preliminary data.</text>
</comment>
<reference evidence="3" key="1">
    <citation type="submission" date="2017-10" db="EMBL/GenBank/DDBJ databases">
        <title>Rapid genome shrinkage in a self-fertile nematode reveals novel sperm competition proteins.</title>
        <authorList>
            <person name="Yin D."/>
            <person name="Schwarz E.M."/>
            <person name="Thomas C.G."/>
            <person name="Felde R.L."/>
            <person name="Korf I.F."/>
            <person name="Cutter A.D."/>
            <person name="Schartner C.M."/>
            <person name="Ralston E.J."/>
            <person name="Meyer B.J."/>
            <person name="Haag E.S."/>
        </authorList>
    </citation>
    <scope>NUCLEOTIDE SEQUENCE [LARGE SCALE GENOMIC DNA]</scope>
    <source>
        <strain evidence="3">JU1422</strain>
    </source>
</reference>
<dbReference type="AlphaFoldDB" id="A0A2G5SUP9"/>
<protein>
    <submittedName>
        <fullName evidence="2">Uncharacterized protein</fullName>
    </submittedName>
</protein>
<feature type="transmembrane region" description="Helical" evidence="1">
    <location>
        <begin position="75"/>
        <end position="93"/>
    </location>
</feature>
<accession>A0A2G5SUP9</accession>
<dbReference type="Proteomes" id="UP000230233">
    <property type="component" value="Chromosome X"/>
</dbReference>
<evidence type="ECO:0000313" key="3">
    <source>
        <dbReference type="Proteomes" id="UP000230233"/>
    </source>
</evidence>
<keyword evidence="3" id="KW-1185">Reference proteome</keyword>
<feature type="transmembrane region" description="Helical" evidence="1">
    <location>
        <begin position="99"/>
        <end position="120"/>
    </location>
</feature>
<name>A0A2G5SUP9_9PELO</name>
<sequence length="229" mass="25966">MAKNLPIYTVPLITAHSENVKLSINISFSSPSLQPLLNSKSKVEIYTYRAHTLIAAYFGVLLLNFPRHHYLSQSLFWFALIFEIIVMMHTYIAMRSLKWLNWSATVSTINQFFLFVYLAIVPAILTGDTWPGEACNPSFQVCFIKLGLNTFQTKMLVGIASRIFLAVVAHGENAFFLFCYSDEPTVSFISVETRRFVSLITFIKLASDADREIASKVQEIWDGVEESSL</sequence>
<proteinExistence type="predicted"/>
<keyword evidence="1" id="KW-1133">Transmembrane helix</keyword>
<dbReference type="OrthoDB" id="10311542at2759"/>
<evidence type="ECO:0000313" key="2">
    <source>
        <dbReference type="EMBL" id="PIC18673.1"/>
    </source>
</evidence>
<keyword evidence="1" id="KW-0472">Membrane</keyword>
<organism evidence="2 3">
    <name type="scientific">Caenorhabditis nigoni</name>
    <dbReference type="NCBI Taxonomy" id="1611254"/>
    <lineage>
        <taxon>Eukaryota</taxon>
        <taxon>Metazoa</taxon>
        <taxon>Ecdysozoa</taxon>
        <taxon>Nematoda</taxon>
        <taxon>Chromadorea</taxon>
        <taxon>Rhabditida</taxon>
        <taxon>Rhabditina</taxon>
        <taxon>Rhabditomorpha</taxon>
        <taxon>Rhabditoidea</taxon>
        <taxon>Rhabditidae</taxon>
        <taxon>Peloderinae</taxon>
        <taxon>Caenorhabditis</taxon>
    </lineage>
</organism>
<gene>
    <name evidence="2" type="primary">Cnig_chr_X.g24485</name>
    <name evidence="2" type="ORF">B9Z55_024485</name>
</gene>
<keyword evidence="1" id="KW-0812">Transmembrane</keyword>
<dbReference type="EMBL" id="PDUG01000006">
    <property type="protein sequence ID" value="PIC18673.1"/>
    <property type="molecule type" value="Genomic_DNA"/>
</dbReference>